<dbReference type="AlphaFoldDB" id="A0A5C5Y7Y1"/>
<evidence type="ECO:0000313" key="1">
    <source>
        <dbReference type="EMBL" id="TWT71777.1"/>
    </source>
</evidence>
<name>A0A5C5Y7Y1_9PLAN</name>
<dbReference type="Proteomes" id="UP000317238">
    <property type="component" value="Unassembled WGS sequence"/>
</dbReference>
<gene>
    <name evidence="1" type="ORF">Pan14r_40930</name>
</gene>
<protein>
    <submittedName>
        <fullName evidence="1">Uncharacterized protein</fullName>
    </submittedName>
</protein>
<accession>A0A5C5Y7Y1</accession>
<evidence type="ECO:0000313" key="2">
    <source>
        <dbReference type="Proteomes" id="UP000317238"/>
    </source>
</evidence>
<sequence>MRRLGFDAFAQQQVFHGGPIVSGMERPAWLDCVASFLPSCSAIPEPWIRLVRMFFDVLLPLERTHVIATIDRFG</sequence>
<dbReference type="EMBL" id="SJPL01000001">
    <property type="protein sequence ID" value="TWT71777.1"/>
    <property type="molecule type" value="Genomic_DNA"/>
</dbReference>
<reference evidence="1 2" key="1">
    <citation type="submission" date="2019-02" db="EMBL/GenBank/DDBJ databases">
        <title>Deep-cultivation of Planctomycetes and their phenomic and genomic characterization uncovers novel biology.</title>
        <authorList>
            <person name="Wiegand S."/>
            <person name="Jogler M."/>
            <person name="Boedeker C."/>
            <person name="Pinto D."/>
            <person name="Vollmers J."/>
            <person name="Rivas-Marin E."/>
            <person name="Kohn T."/>
            <person name="Peeters S.H."/>
            <person name="Heuer A."/>
            <person name="Rast P."/>
            <person name="Oberbeckmann S."/>
            <person name="Bunk B."/>
            <person name="Jeske O."/>
            <person name="Meyerdierks A."/>
            <person name="Storesund J.E."/>
            <person name="Kallscheuer N."/>
            <person name="Luecker S."/>
            <person name="Lage O.M."/>
            <person name="Pohl T."/>
            <person name="Merkel B.J."/>
            <person name="Hornburger P."/>
            <person name="Mueller R.-W."/>
            <person name="Bruemmer F."/>
            <person name="Labrenz M."/>
            <person name="Spormann A.M."/>
            <person name="Op Den Camp H."/>
            <person name="Overmann J."/>
            <person name="Amann R."/>
            <person name="Jetten M.S.M."/>
            <person name="Mascher T."/>
            <person name="Medema M.H."/>
            <person name="Devos D.P."/>
            <person name="Kaster A.-K."/>
            <person name="Ovreas L."/>
            <person name="Rohde M."/>
            <person name="Galperin M.Y."/>
            <person name="Jogler C."/>
        </authorList>
    </citation>
    <scope>NUCLEOTIDE SEQUENCE [LARGE SCALE GENOMIC DNA]</scope>
    <source>
        <strain evidence="1 2">Pan14r</strain>
    </source>
</reference>
<keyword evidence="2" id="KW-1185">Reference proteome</keyword>
<comment type="caution">
    <text evidence="1">The sequence shown here is derived from an EMBL/GenBank/DDBJ whole genome shotgun (WGS) entry which is preliminary data.</text>
</comment>
<proteinExistence type="predicted"/>
<organism evidence="1 2">
    <name type="scientific">Crateriforma conspicua</name>
    <dbReference type="NCBI Taxonomy" id="2527996"/>
    <lineage>
        <taxon>Bacteria</taxon>
        <taxon>Pseudomonadati</taxon>
        <taxon>Planctomycetota</taxon>
        <taxon>Planctomycetia</taxon>
        <taxon>Planctomycetales</taxon>
        <taxon>Planctomycetaceae</taxon>
        <taxon>Crateriforma</taxon>
    </lineage>
</organism>